<dbReference type="InterPro" id="IPR027463">
    <property type="entry name" value="AcrB_DN_DC_subdom"/>
</dbReference>
<comment type="caution">
    <text evidence="2">The sequence shown here is derived from an EMBL/GenBank/DDBJ whole genome shotgun (WGS) entry which is preliminary data.</text>
</comment>
<dbReference type="InterPro" id="IPR001036">
    <property type="entry name" value="Acrflvin-R"/>
</dbReference>
<reference evidence="2 3" key="1">
    <citation type="journal article" date="2019" name="Nat. Microbiol.">
        <title>Mediterranean grassland soil C-N compound turnover is dependent on rainfall and depth, and is mediated by genomically divergent microorganisms.</title>
        <authorList>
            <person name="Diamond S."/>
            <person name="Andeer P.F."/>
            <person name="Li Z."/>
            <person name="Crits-Christoph A."/>
            <person name="Burstein D."/>
            <person name="Anantharaman K."/>
            <person name="Lane K.R."/>
            <person name="Thomas B.C."/>
            <person name="Pan C."/>
            <person name="Northen T.R."/>
            <person name="Banfield J.F."/>
        </authorList>
    </citation>
    <scope>NUCLEOTIDE SEQUENCE [LARGE SCALE GENOMIC DNA]</scope>
    <source>
        <strain evidence="2">NP_2</strain>
    </source>
</reference>
<evidence type="ECO:0000256" key="1">
    <source>
        <dbReference type="SAM" id="Phobius"/>
    </source>
</evidence>
<feature type="transmembrane region" description="Helical" evidence="1">
    <location>
        <begin position="918"/>
        <end position="936"/>
    </location>
</feature>
<dbReference type="PANTHER" id="PTHR32063">
    <property type="match status" value="1"/>
</dbReference>
<dbReference type="AlphaFoldDB" id="A0A537LJ21"/>
<feature type="transmembrane region" description="Helical" evidence="1">
    <location>
        <begin position="430"/>
        <end position="452"/>
    </location>
</feature>
<keyword evidence="1" id="KW-0472">Membrane</keyword>
<evidence type="ECO:0000313" key="3">
    <source>
        <dbReference type="Proteomes" id="UP000318661"/>
    </source>
</evidence>
<dbReference type="Gene3D" id="3.30.70.1440">
    <property type="entry name" value="Multidrug efflux transporter AcrB pore domain"/>
    <property type="match status" value="1"/>
</dbReference>
<keyword evidence="1" id="KW-0812">Transmembrane</keyword>
<dbReference type="GO" id="GO:0042910">
    <property type="term" value="F:xenobiotic transmembrane transporter activity"/>
    <property type="evidence" value="ECO:0007669"/>
    <property type="project" value="TreeGrafter"/>
</dbReference>
<proteinExistence type="predicted"/>
<dbReference type="GO" id="GO:0005886">
    <property type="term" value="C:plasma membrane"/>
    <property type="evidence" value="ECO:0007669"/>
    <property type="project" value="TreeGrafter"/>
</dbReference>
<dbReference type="PRINTS" id="PR00702">
    <property type="entry name" value="ACRIFLAVINRP"/>
</dbReference>
<dbReference type="Pfam" id="PF00873">
    <property type="entry name" value="ACR_tran"/>
    <property type="match status" value="1"/>
</dbReference>
<keyword evidence="1" id="KW-1133">Transmembrane helix</keyword>
<sequence length="1059" mass="113380">MFLTRAAVRNPILVLMVCIATVVLSQIALTRLPVDLFPNITVPAITVSTSYSGASPEDVERTVTYPIEQAMTRVAGVQQLNSTSRRGSSMVQVWFDWGADLNVAEVEIIQNIQRIARSLPDGVSQPAVLKFDISNIPVAQVVVAAPGMDARVLYQLATDTIEPQLERLPGVSQAFVSGGLVRQFNVNVDPHRMAATGLSLQDVDAAVRRYNALIPSGSLRNADIDFQLMVPTTLQDVAAIRRVVLTSRNGVPVYIADIAAVEDGAADQTQIVKVDGEPGITVSVARQPGANIVEVVDALRAAVPRLTGLPEGVTLRIAFDQSRYIRAAIQSLTHEAFTGALLTFMVILVFLPNLWNLFIVGIGLPLSVATALILLYFTGQTLNVFTLGGLTLALGRLVDDAIVVRENITRHLARPGISVLQAVLDATQEVGTAVFASTATTIAVFFPVVFLTGVARRLFVPMALTIVFAMAASYLVSMTIDPVLSMRFLRARRPDGADEEPGTRAGGAMARVERSSSRLLDRLDAGYQRLLELALQRRRWVLGTITVLFVLSMGAARFIGSEFFPATDESQFSITVQEPQGTSVQITSAAAEEVARVVLQVIPRSAITTMTTNAGTSGGGFGGNQGPNFAQVNVRLIAPTERTASTDELAARVRRALDGKFPGVQLFFSIGGLQRNIVNIGASAPIDVQVLGYDQTVAQQLATQVAAAVAQTPGTADIRINPRGQYPAFTVRVNNEKAALLGLSPTAVANAITLAMSGNPGTASMLIDPYTGAQYGIVIRLMDQYRSHPEDLSNVPLVTLADPASGGSASSRGRTPILLRDIATVSLSSEPLLISRKNQQRVIDVTANVVNRPLGDVSAEIVQRLDRLSWPLGFTYHMAGQTEQQQGAFGSLGLAAGLALMLVYMIMASQFQSLVDPFVIMFTVPLGLIGVVWMLLLTHVTLSIVSFMGVITMVGIVVSNGILLVDYANRLQDSGLAPRDAVLRAGRIRLRPILMTALATILGMIPMALGLGEGSETNMPLARTVIGGLSVSTFLTLFLIPILYVMFERRGHRHDTVAG</sequence>
<feature type="transmembrane region" description="Helical" evidence="1">
    <location>
        <begin position="458"/>
        <end position="484"/>
    </location>
</feature>
<accession>A0A537LJ21</accession>
<evidence type="ECO:0000313" key="2">
    <source>
        <dbReference type="EMBL" id="TMJ07667.1"/>
    </source>
</evidence>
<feature type="transmembrane region" description="Helical" evidence="1">
    <location>
        <begin position="993"/>
        <end position="1012"/>
    </location>
</feature>
<organism evidence="2 3">
    <name type="scientific">Candidatus Segetimicrobium genomatis</name>
    <dbReference type="NCBI Taxonomy" id="2569760"/>
    <lineage>
        <taxon>Bacteria</taxon>
        <taxon>Bacillati</taxon>
        <taxon>Candidatus Sysuimicrobiota</taxon>
        <taxon>Candidatus Sysuimicrobiia</taxon>
        <taxon>Candidatus Sysuimicrobiales</taxon>
        <taxon>Candidatus Segetimicrobiaceae</taxon>
        <taxon>Candidatus Segetimicrobium</taxon>
    </lineage>
</organism>
<dbReference type="SUPFAM" id="SSF82714">
    <property type="entry name" value="Multidrug efflux transporter AcrB TolC docking domain, DN and DC subdomains"/>
    <property type="match status" value="2"/>
</dbReference>
<dbReference type="Gene3D" id="3.30.2090.10">
    <property type="entry name" value="Multidrug efflux transporter AcrB TolC docking domain, DN and DC subdomains"/>
    <property type="match status" value="2"/>
</dbReference>
<feature type="transmembrane region" description="Helical" evidence="1">
    <location>
        <begin position="1024"/>
        <end position="1047"/>
    </location>
</feature>
<dbReference type="SUPFAM" id="SSF82866">
    <property type="entry name" value="Multidrug efflux transporter AcrB transmembrane domain"/>
    <property type="match status" value="2"/>
</dbReference>
<dbReference type="SUPFAM" id="SSF82693">
    <property type="entry name" value="Multidrug efflux transporter AcrB pore domain, PN1, PN2, PC1 and PC2 subdomains"/>
    <property type="match status" value="3"/>
</dbReference>
<name>A0A537LJ21_9BACT</name>
<dbReference type="EMBL" id="VBAJ01000159">
    <property type="protein sequence ID" value="TMJ07667.1"/>
    <property type="molecule type" value="Genomic_DNA"/>
</dbReference>
<protein>
    <submittedName>
        <fullName evidence="2">Efflux RND transporter permease subunit</fullName>
    </submittedName>
</protein>
<gene>
    <name evidence="2" type="ORF">E6G99_06080</name>
</gene>
<feature type="transmembrane region" description="Helical" evidence="1">
    <location>
        <begin position="12"/>
        <end position="29"/>
    </location>
</feature>
<feature type="transmembrane region" description="Helical" evidence="1">
    <location>
        <begin position="357"/>
        <end position="377"/>
    </location>
</feature>
<dbReference type="Gene3D" id="1.20.1640.10">
    <property type="entry name" value="Multidrug efflux transporter AcrB transmembrane domain"/>
    <property type="match status" value="2"/>
</dbReference>
<dbReference type="PANTHER" id="PTHR32063:SF8">
    <property type="entry name" value="CATION EFFLUX PROTEIN"/>
    <property type="match status" value="1"/>
</dbReference>
<dbReference type="Gene3D" id="3.30.70.1430">
    <property type="entry name" value="Multidrug efflux transporter AcrB pore domain"/>
    <property type="match status" value="2"/>
</dbReference>
<feature type="transmembrane region" description="Helical" evidence="1">
    <location>
        <begin position="887"/>
        <end position="906"/>
    </location>
</feature>
<dbReference type="Gene3D" id="3.30.70.1320">
    <property type="entry name" value="Multidrug efflux transporter AcrB pore domain like"/>
    <property type="match status" value="1"/>
</dbReference>
<dbReference type="Proteomes" id="UP000318661">
    <property type="component" value="Unassembled WGS sequence"/>
</dbReference>
<feature type="transmembrane region" description="Helical" evidence="1">
    <location>
        <begin position="942"/>
        <end position="965"/>
    </location>
</feature>
<feature type="transmembrane region" description="Helical" evidence="1">
    <location>
        <begin position="332"/>
        <end position="351"/>
    </location>
</feature>